<dbReference type="InterPro" id="IPR017850">
    <property type="entry name" value="Alkaline_phosphatase_core_sf"/>
</dbReference>
<dbReference type="PANTHER" id="PTHR42693:SF42">
    <property type="entry name" value="ARYLSULFATASE G"/>
    <property type="match status" value="1"/>
</dbReference>
<dbReference type="Gene3D" id="3.40.720.10">
    <property type="entry name" value="Alkaline Phosphatase, subunit A"/>
    <property type="match status" value="1"/>
</dbReference>
<feature type="domain" description="Sulfatase N-terminal" evidence="8">
    <location>
        <begin position="24"/>
        <end position="333"/>
    </location>
</feature>
<dbReference type="SUPFAM" id="SSF53649">
    <property type="entry name" value="Alkaline phosphatase-like"/>
    <property type="match status" value="1"/>
</dbReference>
<evidence type="ECO:0000313" key="10">
    <source>
        <dbReference type="Proteomes" id="UP000003919"/>
    </source>
</evidence>
<proteinExistence type="inferred from homology"/>
<dbReference type="Gene3D" id="3.30.1120.10">
    <property type="match status" value="1"/>
</dbReference>
<evidence type="ECO:0000313" key="9">
    <source>
        <dbReference type="EMBL" id="EAZ81950.1"/>
    </source>
</evidence>
<dbReference type="eggNOG" id="COG3119">
    <property type="taxonomic scope" value="Bacteria"/>
</dbReference>
<evidence type="ECO:0000256" key="7">
    <source>
        <dbReference type="SAM" id="SignalP"/>
    </source>
</evidence>
<protein>
    <submittedName>
        <fullName evidence="9">Arylsulfatase A</fullName>
    </submittedName>
</protein>
<sequence>MMKHLSILLFLAFSLQAYSQNKRPNIILINIDDMGWRDVGFMGSDFFETPVIDRLSKMGMVFSQGYASAANCAPSRASMLTGKWSNRHGIYTVGTSERGKSKDRKIIPTQNTTDLSKDFTILPQVLNSNGYKTIAAGKWHVSNSPLEFGFDVNIGGGHNGHPSSYYPPYGNVDIETEPDQYLTDAIMEKTILELQKTDSPFFLYYSPYAVHTPIQPVKSLLAKYEGKSSKLGQKNAEYATMVENLDRNIGLLFQTLEVIDQLENTLIIFVSDNGGLNGITSQKPLRAGKGSYYEGGIRVPFFFIWKNHIPSGKTNDTPITNLDIFPTILEAAEIKDKYSLDGESLIPLLTQNKELPDRTLFWHFPIYLESYRYGQNETRDSLFRTRPGTAMRSGKWKLIYYFEDEDFELFDLEEDISEQNDLSKKLPEKREELFQLMKNWWAETQAPIPSKPNPDYQPS</sequence>
<dbReference type="HOGENOM" id="CLU_006332_10_4_10"/>
<comment type="caution">
    <text evidence="9">The sequence shown here is derived from an EMBL/GenBank/DDBJ whole genome shotgun (WGS) entry which is preliminary data.</text>
</comment>
<comment type="cofactor">
    <cofactor evidence="1">
        <name>Ca(2+)</name>
        <dbReference type="ChEBI" id="CHEBI:29108"/>
    </cofactor>
</comment>
<evidence type="ECO:0000256" key="6">
    <source>
        <dbReference type="ARBA" id="ARBA00022837"/>
    </source>
</evidence>
<evidence type="ECO:0000256" key="3">
    <source>
        <dbReference type="ARBA" id="ARBA00022723"/>
    </source>
</evidence>
<dbReference type="InterPro" id="IPR000917">
    <property type="entry name" value="Sulfatase_N"/>
</dbReference>
<evidence type="ECO:0000259" key="8">
    <source>
        <dbReference type="Pfam" id="PF00884"/>
    </source>
</evidence>
<feature type="signal peptide" evidence="7">
    <location>
        <begin position="1"/>
        <end position="19"/>
    </location>
</feature>
<dbReference type="STRING" id="388413.ALPR1_01875"/>
<evidence type="ECO:0000256" key="5">
    <source>
        <dbReference type="ARBA" id="ARBA00022801"/>
    </source>
</evidence>
<dbReference type="GO" id="GO:0004065">
    <property type="term" value="F:arylsulfatase activity"/>
    <property type="evidence" value="ECO:0007669"/>
    <property type="project" value="TreeGrafter"/>
</dbReference>
<dbReference type="EMBL" id="CM001023">
    <property type="protein sequence ID" value="EAZ81950.1"/>
    <property type="molecule type" value="Genomic_DNA"/>
</dbReference>
<dbReference type="PROSITE" id="PS00149">
    <property type="entry name" value="SULFATASE_2"/>
    <property type="match status" value="1"/>
</dbReference>
<keyword evidence="4 7" id="KW-0732">Signal</keyword>
<evidence type="ECO:0000256" key="2">
    <source>
        <dbReference type="ARBA" id="ARBA00008779"/>
    </source>
</evidence>
<keyword evidence="6" id="KW-0106">Calcium</keyword>
<name>A3HUX8_9BACT</name>
<dbReference type="EMBL" id="AAXU02000001">
    <property type="protein sequence ID" value="EAZ81950.1"/>
    <property type="molecule type" value="Genomic_DNA"/>
</dbReference>
<reference evidence="9 10" key="1">
    <citation type="journal article" date="2011" name="J. Bacteriol.">
        <title>Complete genome sequence of Algoriphagus sp. PR1, bacterial prey of a colony-forming choanoflagellate.</title>
        <authorList>
            <person name="Alegado R.A."/>
            <person name="Ferriera S."/>
            <person name="Nusbaum C."/>
            <person name="Young S.K."/>
            <person name="Zeng Q."/>
            <person name="Imamovic A."/>
            <person name="Fairclough S.R."/>
            <person name="King N."/>
        </authorList>
    </citation>
    <scope>NUCLEOTIDE SEQUENCE [LARGE SCALE GENOMIC DNA]</scope>
    <source>
        <strain evidence="9 10">PR1</strain>
    </source>
</reference>
<organism evidence="9 10">
    <name type="scientific">Algoriphagus machipongonensis</name>
    <dbReference type="NCBI Taxonomy" id="388413"/>
    <lineage>
        <taxon>Bacteria</taxon>
        <taxon>Pseudomonadati</taxon>
        <taxon>Bacteroidota</taxon>
        <taxon>Cytophagia</taxon>
        <taxon>Cytophagales</taxon>
        <taxon>Cyclobacteriaceae</taxon>
        <taxon>Algoriphagus</taxon>
    </lineage>
</organism>
<gene>
    <name evidence="9" type="ORF">ALPR1_01875</name>
</gene>
<dbReference type="CDD" id="cd16144">
    <property type="entry name" value="ARS_like"/>
    <property type="match status" value="1"/>
</dbReference>
<dbReference type="OrthoDB" id="9764377at2"/>
<dbReference type="InterPro" id="IPR024607">
    <property type="entry name" value="Sulfatase_CS"/>
</dbReference>
<accession>A3HUX8</accession>
<dbReference type="Proteomes" id="UP000003919">
    <property type="component" value="Chromosome"/>
</dbReference>
<feature type="chain" id="PRO_5002653222" evidence="7">
    <location>
        <begin position="20"/>
        <end position="459"/>
    </location>
</feature>
<dbReference type="Pfam" id="PF00884">
    <property type="entry name" value="Sulfatase"/>
    <property type="match status" value="1"/>
</dbReference>
<keyword evidence="10" id="KW-1185">Reference proteome</keyword>
<dbReference type="GO" id="GO:0046872">
    <property type="term" value="F:metal ion binding"/>
    <property type="evidence" value="ECO:0007669"/>
    <property type="project" value="UniProtKB-KW"/>
</dbReference>
<dbReference type="AlphaFoldDB" id="A3HUX8"/>
<dbReference type="InterPro" id="IPR050738">
    <property type="entry name" value="Sulfatase"/>
</dbReference>
<keyword evidence="3" id="KW-0479">Metal-binding</keyword>
<evidence type="ECO:0000256" key="4">
    <source>
        <dbReference type="ARBA" id="ARBA00022729"/>
    </source>
</evidence>
<dbReference type="PANTHER" id="PTHR42693">
    <property type="entry name" value="ARYLSULFATASE FAMILY MEMBER"/>
    <property type="match status" value="1"/>
</dbReference>
<evidence type="ECO:0000256" key="1">
    <source>
        <dbReference type="ARBA" id="ARBA00001913"/>
    </source>
</evidence>
<keyword evidence="5" id="KW-0378">Hydrolase</keyword>
<dbReference type="RefSeq" id="WP_008197997.1">
    <property type="nucleotide sequence ID" value="NZ_CM001023.1"/>
</dbReference>
<comment type="similarity">
    <text evidence="2">Belongs to the sulfatase family.</text>
</comment>